<comment type="subunit">
    <text evidence="14">Forms a complex with SecD. Part of the essential Sec protein translocation apparatus which comprises SecA, SecYEG and auxiliary proteins SecDF-YajC and YidC.</text>
</comment>
<evidence type="ECO:0000256" key="5">
    <source>
        <dbReference type="ARBA" id="ARBA00022692"/>
    </source>
</evidence>
<feature type="transmembrane region" description="Helical" evidence="13">
    <location>
        <begin position="426"/>
        <end position="445"/>
    </location>
</feature>
<comment type="similarity">
    <text evidence="12">In the N-terminal section; belongs to the SecD/SecF family. SecD subfamily.</text>
</comment>
<feature type="transmembrane region" description="Helical" evidence="13">
    <location>
        <begin position="698"/>
        <end position="721"/>
    </location>
</feature>
<dbReference type="NCBIfam" id="TIGR00966">
    <property type="entry name" value="transloc_SecF"/>
    <property type="match status" value="1"/>
</dbReference>
<dbReference type="Pfam" id="PF22599">
    <property type="entry name" value="SecDF_P1_head"/>
    <property type="match status" value="1"/>
</dbReference>
<dbReference type="GO" id="GO:0005886">
    <property type="term" value="C:plasma membrane"/>
    <property type="evidence" value="ECO:0007669"/>
    <property type="project" value="UniProtKB-SubCell"/>
</dbReference>
<feature type="transmembrane region" description="Helical" evidence="13">
    <location>
        <begin position="555"/>
        <end position="574"/>
    </location>
</feature>
<dbReference type="PANTHER" id="PTHR30081">
    <property type="entry name" value="PROTEIN-EXPORT MEMBRANE PROTEIN SEC"/>
    <property type="match status" value="1"/>
</dbReference>
<dbReference type="EMBL" id="FNSL01000001">
    <property type="protein sequence ID" value="SEB38371.1"/>
    <property type="molecule type" value="Genomic_DNA"/>
</dbReference>
<dbReference type="Pfam" id="PF21760">
    <property type="entry name" value="SecD_1st"/>
    <property type="match status" value="1"/>
</dbReference>
<dbReference type="FunFam" id="1.20.1640.10:FF:000004">
    <property type="entry name" value="Protein translocase subunit SecD"/>
    <property type="match status" value="1"/>
</dbReference>
<comment type="similarity">
    <text evidence="13">Belongs to the SecD/SecF family. SecD subfamily.</text>
</comment>
<keyword evidence="6 13" id="KW-0653">Protein transport</keyword>
<evidence type="ECO:0000256" key="4">
    <source>
        <dbReference type="ARBA" id="ARBA00022519"/>
    </source>
</evidence>
<dbReference type="NCBIfam" id="NF011315">
    <property type="entry name" value="PRK14726.1"/>
    <property type="match status" value="1"/>
</dbReference>
<feature type="transmembrane region" description="Helical" evidence="13">
    <location>
        <begin position="466"/>
        <end position="491"/>
    </location>
</feature>
<evidence type="ECO:0000256" key="8">
    <source>
        <dbReference type="ARBA" id="ARBA00023010"/>
    </source>
</evidence>
<feature type="transmembrane region" description="Helical" evidence="13">
    <location>
        <begin position="401"/>
        <end position="420"/>
    </location>
</feature>
<evidence type="ECO:0000313" key="17">
    <source>
        <dbReference type="Proteomes" id="UP000199064"/>
    </source>
</evidence>
<keyword evidence="7 13" id="KW-1133">Transmembrane helix</keyword>
<reference evidence="17" key="1">
    <citation type="submission" date="2016-10" db="EMBL/GenBank/DDBJ databases">
        <authorList>
            <person name="Varghese N."/>
            <person name="Submissions S."/>
        </authorList>
    </citation>
    <scope>NUCLEOTIDE SEQUENCE [LARGE SCALE GENOMIC DNA]</scope>
    <source>
        <strain evidence="17">ES.061</strain>
    </source>
</reference>
<keyword evidence="9 13" id="KW-0472">Membrane</keyword>
<comment type="similarity">
    <text evidence="14">Belongs to the SecD/SecF family. SecF subfamily.</text>
</comment>
<dbReference type="GO" id="GO:0065002">
    <property type="term" value="P:intracellular protein transmembrane transport"/>
    <property type="evidence" value="ECO:0007669"/>
    <property type="project" value="UniProtKB-UniRule"/>
</dbReference>
<feature type="transmembrane region" description="Helical" evidence="13">
    <location>
        <begin position="497"/>
        <end position="521"/>
    </location>
</feature>
<evidence type="ECO:0000256" key="1">
    <source>
        <dbReference type="ARBA" id="ARBA00004651"/>
    </source>
</evidence>
<dbReference type="InterPro" id="IPR022645">
    <property type="entry name" value="SecD/SecF_bac"/>
</dbReference>
<keyword evidence="8 13" id="KW-0811">Translocation</keyword>
<feature type="domain" description="SSD" evidence="15">
    <location>
        <begin position="690"/>
        <end position="826"/>
    </location>
</feature>
<evidence type="ECO:0000313" key="16">
    <source>
        <dbReference type="EMBL" id="SEB38371.1"/>
    </source>
</evidence>
<feature type="transmembrane region" description="Helical" evidence="13">
    <location>
        <begin position="376"/>
        <end position="396"/>
    </location>
</feature>
<evidence type="ECO:0000256" key="11">
    <source>
        <dbReference type="ARBA" id="ARBA00060856"/>
    </source>
</evidence>
<dbReference type="Gene3D" id="1.20.1640.10">
    <property type="entry name" value="Multidrug efflux transporter AcrB transmembrane domain"/>
    <property type="match status" value="2"/>
</dbReference>
<dbReference type="InterPro" id="IPR022813">
    <property type="entry name" value="SecD/SecF_arch_bac"/>
</dbReference>
<comment type="similarity">
    <text evidence="11">In the C-terminal section; belongs to the SecD/SecF family. SecF subfamily.</text>
</comment>
<comment type="caution">
    <text evidence="13">Lacks conserved residue(s) required for the propagation of feature annotation.</text>
</comment>
<keyword evidence="2 13" id="KW-0813">Transport</keyword>
<accession>A0A1H4IW68</accession>
<evidence type="ECO:0000256" key="7">
    <source>
        <dbReference type="ARBA" id="ARBA00022989"/>
    </source>
</evidence>
<dbReference type="InterPro" id="IPR055344">
    <property type="entry name" value="SecD_SecF_C_bact"/>
</dbReference>
<dbReference type="FunFam" id="1.20.1640.10:FF:000024">
    <property type="entry name" value="Multifunctional fusion protein"/>
    <property type="match status" value="1"/>
</dbReference>
<dbReference type="InterPro" id="IPR048634">
    <property type="entry name" value="SecD_SecF_C"/>
</dbReference>
<dbReference type="InterPro" id="IPR005791">
    <property type="entry name" value="SecD"/>
</dbReference>
<feature type="transmembrane region" description="Helical" evidence="13">
    <location>
        <begin position="670"/>
        <end position="691"/>
    </location>
</feature>
<keyword evidence="3 13" id="KW-1003">Cell membrane</keyword>
<dbReference type="PANTHER" id="PTHR30081:SF1">
    <property type="entry name" value="PROTEIN TRANSLOCASE SUBUNIT SECD"/>
    <property type="match status" value="1"/>
</dbReference>
<evidence type="ECO:0000256" key="9">
    <source>
        <dbReference type="ARBA" id="ARBA00023136"/>
    </source>
</evidence>
<evidence type="ECO:0000256" key="3">
    <source>
        <dbReference type="ARBA" id="ARBA00022475"/>
    </source>
</evidence>
<sequence length="856" mass="92456">MLHFSRWQTILIWLAVALGVAYAAPNIIPPSYLSSMPSWAPSRPMTLGLDLQGGSHILLQIEKQELIEERIVTTRDDIRRLLREKRIGYTGLTGSGQSVQVRIRDAGQVAEAKEALRELTQPVNSGLFSGGTVTELQLTEPEPGLLRYSLTEEGINYRISSALSQSIEVVSRRVNELGTTEPIIQRQGDDRILVQVPGLQDPQRLKDILGQTAKLTFQMVDQSVPVQEAINGRPPIGTTIKYSVDDPPVPYLIEDRVIVSGENLVDAQATFDQRTNEPVVSFRFDTKGATRFGQATQENVGRLFAIILDDQVISAPQIREPILGGTGQISGSFDVQSANDLAVLLRAGALPATLTIIEERTVGPGLGQDSIDAGKIAAMIGAVLVVLFMIAAYGLLGVFAVVALAANVTMIVAILSALGATLTLPGIAGIVLTIGMAVDSSVLIFERIREERAGGRSLIQAVDTGFSKALATIVDANVTTLIAAIILFYLGSGPIRGFAVTLAIGIATTVFTAYTLTRWIVADWVRRRRPKELPRTPLRFVPDGTSIGFMKLRRVTFTLSAIASIAAVALFMTINMNYGIDFKGGSSIEVQSREGPADIGDIRARLSDLNLGEVQVQEFGDPREVLIRVQAQDGGENAEQTVIAKVRGELEDAYEFRRVEVVGPTVSGELARAGTIAVLVSLMAILIYIWLRFEWQFAVGAILATLHDVIMTVGFFVITGIEFNLSSIAAILTIVGYSLNDTVVVYDRVRENLRRFKKMPLPELLNLSMNQTLSRTIMTSVTTLLALAALFVFGGEVIRSFTAAMIFGVVIGTYSSIFIAGPLLILFRMRSTGALGAEQGGDDAAGSETTGQLPAK</sequence>
<keyword evidence="17" id="KW-1185">Reference proteome</keyword>
<dbReference type="NCBIfam" id="NF009583">
    <property type="entry name" value="PRK13024.1-3"/>
    <property type="match status" value="1"/>
</dbReference>
<evidence type="ECO:0000256" key="14">
    <source>
        <dbReference type="HAMAP-Rule" id="MF_01464"/>
    </source>
</evidence>
<dbReference type="Gene3D" id="3.30.1360.200">
    <property type="match status" value="1"/>
</dbReference>
<evidence type="ECO:0000256" key="10">
    <source>
        <dbReference type="ARBA" id="ARBA00059018"/>
    </source>
</evidence>
<organism evidence="16 17">
    <name type="scientific">Nitratireductor aquibiodomus</name>
    <dbReference type="NCBI Taxonomy" id="204799"/>
    <lineage>
        <taxon>Bacteria</taxon>
        <taxon>Pseudomonadati</taxon>
        <taxon>Pseudomonadota</taxon>
        <taxon>Alphaproteobacteria</taxon>
        <taxon>Hyphomicrobiales</taxon>
        <taxon>Phyllobacteriaceae</taxon>
        <taxon>Nitratireductor</taxon>
    </lineage>
</organism>
<dbReference type="RefSeq" id="WP_025031103.1">
    <property type="nucleotide sequence ID" value="NZ_FNSL01000001.1"/>
</dbReference>
<dbReference type="InterPro" id="IPR054384">
    <property type="entry name" value="SecDF_P1_head"/>
</dbReference>
<evidence type="ECO:0000259" key="15">
    <source>
        <dbReference type="PROSITE" id="PS50156"/>
    </source>
</evidence>
<dbReference type="HAMAP" id="MF_01464_B">
    <property type="entry name" value="SecF_B"/>
    <property type="match status" value="1"/>
</dbReference>
<dbReference type="FunFam" id="3.30.70.3400:FF:000006">
    <property type="entry name" value="Protein translocase subunit SecD"/>
    <property type="match status" value="1"/>
</dbReference>
<comment type="subcellular location">
    <subcellularLocation>
        <location evidence="1 13">Cell membrane</location>
        <topology evidence="1 13">Multi-pass membrane protein</topology>
    </subcellularLocation>
</comment>
<dbReference type="GO" id="GO:0043952">
    <property type="term" value="P:protein transport by the Sec complex"/>
    <property type="evidence" value="ECO:0007669"/>
    <property type="project" value="UniProtKB-UniRule"/>
</dbReference>
<feature type="transmembrane region" description="Helical" evidence="13">
    <location>
        <begin position="727"/>
        <end position="749"/>
    </location>
</feature>
<comment type="subunit">
    <text evidence="13">Forms a complex with SecF. Part of the essential Sec protein translocation apparatus which comprises SecA, SecYEG and auxiliary proteins SecDF-YajC and YidC.</text>
</comment>
<comment type="function">
    <text evidence="10 13">Part of the Sec protein translocase complex. Interacts with the SecYEG preprotein conducting channel. SecDF uses the proton motive force (PMF) to complete protein translocation after the ATP-dependent function of SecA.</text>
</comment>
<dbReference type="GO" id="GO:0015450">
    <property type="term" value="F:protein-transporting ATPase activity"/>
    <property type="evidence" value="ECO:0007669"/>
    <property type="project" value="InterPro"/>
</dbReference>
<dbReference type="Gene3D" id="3.30.70.3400">
    <property type="match status" value="2"/>
</dbReference>
<name>A0A1H4IW68_9HYPH</name>
<dbReference type="Pfam" id="PF07549">
    <property type="entry name" value="Sec_GG"/>
    <property type="match status" value="2"/>
</dbReference>
<dbReference type="HAMAP" id="MF_01463_B">
    <property type="entry name" value="SecD_B"/>
    <property type="match status" value="1"/>
</dbReference>
<dbReference type="InterPro" id="IPR005665">
    <property type="entry name" value="SecF_bac"/>
</dbReference>
<dbReference type="PROSITE" id="PS50156">
    <property type="entry name" value="SSD"/>
    <property type="match status" value="1"/>
</dbReference>
<keyword evidence="4" id="KW-0997">Cell inner membrane</keyword>
<feature type="transmembrane region" description="Helical" evidence="13">
    <location>
        <begin position="777"/>
        <end position="795"/>
    </location>
</feature>
<feature type="transmembrane region" description="Helical" evidence="13">
    <location>
        <begin position="801"/>
        <end position="827"/>
    </location>
</feature>
<dbReference type="FunFam" id="3.30.1360.200:FF:000002">
    <property type="entry name" value="Preprotein translocase subunit SecD"/>
    <property type="match status" value="1"/>
</dbReference>
<dbReference type="AlphaFoldDB" id="A0A1H4IW68"/>
<evidence type="ECO:0000256" key="6">
    <source>
        <dbReference type="ARBA" id="ARBA00022927"/>
    </source>
</evidence>
<dbReference type="Proteomes" id="UP000199064">
    <property type="component" value="Unassembled WGS sequence"/>
</dbReference>
<dbReference type="NCBIfam" id="TIGR00916">
    <property type="entry name" value="2A0604s01"/>
    <property type="match status" value="2"/>
</dbReference>
<evidence type="ECO:0000256" key="2">
    <source>
        <dbReference type="ARBA" id="ARBA00022448"/>
    </source>
</evidence>
<dbReference type="InterPro" id="IPR000731">
    <property type="entry name" value="SSD"/>
</dbReference>
<dbReference type="InterPro" id="IPR048631">
    <property type="entry name" value="SecD_1st"/>
</dbReference>
<dbReference type="GO" id="GO:0006605">
    <property type="term" value="P:protein targeting"/>
    <property type="evidence" value="ECO:0007669"/>
    <property type="project" value="UniProtKB-UniRule"/>
</dbReference>
<evidence type="ECO:0000256" key="13">
    <source>
        <dbReference type="HAMAP-Rule" id="MF_01463"/>
    </source>
</evidence>
<keyword evidence="5 13" id="KW-0812">Transmembrane</keyword>
<dbReference type="SUPFAM" id="SSF82866">
    <property type="entry name" value="Multidrug efflux transporter AcrB transmembrane domain"/>
    <property type="match status" value="2"/>
</dbReference>
<protein>
    <recommendedName>
        <fullName evidence="13 14">Multifunctional fusion protein</fullName>
    </recommendedName>
    <domain>
        <recommendedName>
            <fullName evidence="13">Protein translocase subunit SecD</fullName>
        </recommendedName>
    </domain>
    <domain>
        <recommendedName>
            <fullName evidence="14">Protein-export membrane protein SecF</fullName>
        </recommendedName>
    </domain>
</protein>
<evidence type="ECO:0000256" key="12">
    <source>
        <dbReference type="ARBA" id="ARBA00061053"/>
    </source>
</evidence>
<dbReference type="PRINTS" id="PR01755">
    <property type="entry name" value="SECFTRNLCASE"/>
</dbReference>
<proteinExistence type="inferred from homology"/>
<gene>
    <name evidence="14" type="primary">secF</name>
    <name evidence="13" type="synonym">secD</name>
    <name evidence="16" type="ORF">SAMN05216452_0685</name>
</gene>
<dbReference type="Pfam" id="PF02355">
    <property type="entry name" value="SecD_SecF_C"/>
    <property type="match status" value="2"/>
</dbReference>
<dbReference type="NCBIfam" id="TIGR01129">
    <property type="entry name" value="secD"/>
    <property type="match status" value="1"/>
</dbReference>
<dbReference type="InterPro" id="IPR022646">
    <property type="entry name" value="SecD/SecF_CS"/>
</dbReference>